<dbReference type="SUPFAM" id="SSF52540">
    <property type="entry name" value="P-loop containing nucleoside triphosphate hydrolases"/>
    <property type="match status" value="2"/>
</dbReference>
<dbReference type="InterPro" id="IPR003439">
    <property type="entry name" value="ABC_transporter-like_ATP-bd"/>
</dbReference>
<keyword evidence="8" id="KW-1185">Reference proteome</keyword>
<dbReference type="PROSITE" id="PS50893">
    <property type="entry name" value="ABC_TRANSPORTER_2"/>
    <property type="match status" value="2"/>
</dbReference>
<evidence type="ECO:0000256" key="2">
    <source>
        <dbReference type="ARBA" id="ARBA00022741"/>
    </source>
</evidence>
<comment type="caution">
    <text evidence="7">The sequence shown here is derived from an EMBL/GenBank/DDBJ whole genome shotgun (WGS) entry which is preliminary data.</text>
</comment>
<evidence type="ECO:0000256" key="5">
    <source>
        <dbReference type="ARBA" id="ARBA00074044"/>
    </source>
</evidence>
<keyword evidence="2" id="KW-0547">Nucleotide-binding</keyword>
<comment type="similarity">
    <text evidence="4">Belongs to the ABC transporter superfamily. ABCF family. YbiT subfamily.</text>
</comment>
<dbReference type="RefSeq" id="WP_184657192.1">
    <property type="nucleotide sequence ID" value="NZ_CP031518.1"/>
</dbReference>
<protein>
    <recommendedName>
        <fullName evidence="5">Probable ATP-binding protein YbiT</fullName>
    </recommendedName>
</protein>
<keyword evidence="1" id="KW-0677">Repeat</keyword>
<dbReference type="InterPro" id="IPR003593">
    <property type="entry name" value="AAA+_ATPase"/>
</dbReference>
<sequence>MITVSDVSLHFSEKPLFKDVNIKFTAGNCYGIIGANGAGKSTFLKILSGEQDHDTGDIFMTPGERMAVLSQDHFAFDSFSVKDTVMQGYPKLYEVSKARDEIYSKADFTEEDGIKSAELEAEFGELGGYEAENQIEQMLSGLGLEEKFHDKMMSELDESQKVRVLLARALFGNPDILLLDEPTNGLDLESINWLEDFLLDFENTVIVVSHDRHFLNTVCTVTCDIDFGKITQFAGNYDFWYQMSQILQKQAKDQKKKNEEKAKDLKEFIQRFASNAAKSRQATSRKKVLEKLELEDLPVTSRKFPYVHFSTEREIGNNVLECRKLNSKDEDGIQLLKDFDFKVNRTDKIAFVGVEHNTISSLFDIISGDKKADSGEFFWGQTTSQVYLARDNNKYFDNDMNITEWLKQFSKEQDDAYVRGFLGRMLFSGDESLKKVKVLSGGEKVRCMLSKMMLQNANVLILDDPTNHLDLEAIESLNQALVQFPGVILFTSHDHEFIQTIANRIVEITPKGVIDRMMPFDDYMADDSIKALRKQYYEGSDRKIKF</sequence>
<evidence type="ECO:0000256" key="4">
    <source>
        <dbReference type="ARBA" id="ARBA00061551"/>
    </source>
</evidence>
<keyword evidence="3" id="KW-0067">ATP-binding</keyword>
<evidence type="ECO:0000256" key="1">
    <source>
        <dbReference type="ARBA" id="ARBA00022737"/>
    </source>
</evidence>
<dbReference type="InterPro" id="IPR027417">
    <property type="entry name" value="P-loop_NTPase"/>
</dbReference>
<dbReference type="InterPro" id="IPR051309">
    <property type="entry name" value="ABCF_ATPase"/>
</dbReference>
<dbReference type="PANTHER" id="PTHR42855:SF2">
    <property type="entry name" value="DRUG RESISTANCE ABC TRANSPORTER,ATP-BINDING PROTEIN"/>
    <property type="match status" value="1"/>
</dbReference>
<dbReference type="EMBL" id="JACHFQ010000002">
    <property type="protein sequence ID" value="MBB5225172.1"/>
    <property type="molecule type" value="Genomic_DNA"/>
</dbReference>
<organism evidence="7 8">
    <name type="scientific">Treponema ruminis</name>
    <dbReference type="NCBI Taxonomy" id="744515"/>
    <lineage>
        <taxon>Bacteria</taxon>
        <taxon>Pseudomonadati</taxon>
        <taxon>Spirochaetota</taxon>
        <taxon>Spirochaetia</taxon>
        <taxon>Spirochaetales</taxon>
        <taxon>Treponemataceae</taxon>
        <taxon>Treponema</taxon>
    </lineage>
</organism>
<dbReference type="Proteomes" id="UP000518887">
    <property type="component" value="Unassembled WGS sequence"/>
</dbReference>
<evidence type="ECO:0000313" key="7">
    <source>
        <dbReference type="EMBL" id="MBB5225172.1"/>
    </source>
</evidence>
<dbReference type="SMART" id="SM00382">
    <property type="entry name" value="AAA"/>
    <property type="match status" value="1"/>
</dbReference>
<dbReference type="CDD" id="cd03221">
    <property type="entry name" value="ABCF_EF-3"/>
    <property type="match status" value="2"/>
</dbReference>
<dbReference type="Pfam" id="PF12848">
    <property type="entry name" value="ABC_tran_Xtn"/>
    <property type="match status" value="1"/>
</dbReference>
<accession>A0A7W8G787</accession>
<dbReference type="GO" id="GO:0005524">
    <property type="term" value="F:ATP binding"/>
    <property type="evidence" value="ECO:0007669"/>
    <property type="project" value="UniProtKB-KW"/>
</dbReference>
<proteinExistence type="inferred from homology"/>
<dbReference type="AlphaFoldDB" id="A0A7W8G787"/>
<reference evidence="7 8" key="1">
    <citation type="submission" date="2020-08" db="EMBL/GenBank/DDBJ databases">
        <title>Genomic Encyclopedia of Type Strains, Phase IV (KMG-IV): sequencing the most valuable type-strain genomes for metagenomic binning, comparative biology and taxonomic classification.</title>
        <authorList>
            <person name="Goeker M."/>
        </authorList>
    </citation>
    <scope>NUCLEOTIDE SEQUENCE [LARGE SCALE GENOMIC DNA]</scope>
    <source>
        <strain evidence="7 8">DSM 103462</strain>
    </source>
</reference>
<feature type="domain" description="ABC transporter" evidence="6">
    <location>
        <begin position="320"/>
        <end position="535"/>
    </location>
</feature>
<dbReference type="Pfam" id="PF00005">
    <property type="entry name" value="ABC_tran"/>
    <property type="match status" value="2"/>
</dbReference>
<dbReference type="FunFam" id="3.40.50.300:FF:000011">
    <property type="entry name" value="Putative ABC transporter ATP-binding component"/>
    <property type="match status" value="1"/>
</dbReference>
<dbReference type="InterPro" id="IPR032781">
    <property type="entry name" value="ABC_tran_Xtn"/>
</dbReference>
<evidence type="ECO:0000259" key="6">
    <source>
        <dbReference type="PROSITE" id="PS50893"/>
    </source>
</evidence>
<dbReference type="Gene3D" id="3.40.50.300">
    <property type="entry name" value="P-loop containing nucleotide triphosphate hydrolases"/>
    <property type="match status" value="2"/>
</dbReference>
<evidence type="ECO:0000313" key="8">
    <source>
        <dbReference type="Proteomes" id="UP000518887"/>
    </source>
</evidence>
<name>A0A7W8G787_9SPIR</name>
<dbReference type="GO" id="GO:0016887">
    <property type="term" value="F:ATP hydrolysis activity"/>
    <property type="evidence" value="ECO:0007669"/>
    <property type="project" value="InterPro"/>
</dbReference>
<dbReference type="PANTHER" id="PTHR42855">
    <property type="entry name" value="ABC TRANSPORTER ATP-BINDING SUBUNIT"/>
    <property type="match status" value="1"/>
</dbReference>
<dbReference type="FunFam" id="3.40.50.300:FF:000070">
    <property type="entry name" value="Putative ABC transporter ATP-binding component"/>
    <property type="match status" value="1"/>
</dbReference>
<feature type="domain" description="ABC transporter" evidence="6">
    <location>
        <begin position="2"/>
        <end position="252"/>
    </location>
</feature>
<evidence type="ECO:0000256" key="3">
    <source>
        <dbReference type="ARBA" id="ARBA00022840"/>
    </source>
</evidence>
<gene>
    <name evidence="7" type="ORF">HNP76_000516</name>
</gene>